<keyword evidence="2" id="KW-0413">Isomerase</keyword>
<feature type="compositionally biased region" description="Basic residues" evidence="1">
    <location>
        <begin position="135"/>
        <end position="151"/>
    </location>
</feature>
<feature type="region of interest" description="Disordered" evidence="1">
    <location>
        <begin position="1"/>
        <end position="151"/>
    </location>
</feature>
<feature type="non-terminal residue" evidence="2">
    <location>
        <position position="1"/>
    </location>
</feature>
<protein>
    <submittedName>
        <fullName evidence="2">Ribose 5-phosphate isomerase B</fullName>
        <ecNumber evidence="2">5.3.1.6</ecNumber>
    </submittedName>
</protein>
<organism evidence="2">
    <name type="scientific">uncultured Frankineae bacterium</name>
    <dbReference type="NCBI Taxonomy" id="437475"/>
    <lineage>
        <taxon>Bacteria</taxon>
        <taxon>Bacillati</taxon>
        <taxon>Actinomycetota</taxon>
        <taxon>Actinomycetes</taxon>
        <taxon>Frankiales</taxon>
        <taxon>environmental samples</taxon>
    </lineage>
</organism>
<evidence type="ECO:0000256" key="1">
    <source>
        <dbReference type="SAM" id="MobiDB-lite"/>
    </source>
</evidence>
<sequence>AGRDRGRPQRGRPQDPAGRLAHRRRPRGGGPRHARRARGGRLPAAVRCGLRARRRGGRRPGRRRRRRRVGRDDRLQQGAWHPRRPVPQHLGRRDRGRQQRRERAGPRRQGGLGRAGGAAARDLAQHAVQGGRARAAPRHDRRPRARRAADL</sequence>
<proteinExistence type="predicted"/>
<dbReference type="EMBL" id="CADCUE010000061">
    <property type="protein sequence ID" value="CAA9320881.1"/>
    <property type="molecule type" value="Genomic_DNA"/>
</dbReference>
<feature type="compositionally biased region" description="Low complexity" evidence="1">
    <location>
        <begin position="40"/>
        <end position="49"/>
    </location>
</feature>
<name>A0A6J4L1U7_9ACTN</name>
<evidence type="ECO:0000313" key="2">
    <source>
        <dbReference type="EMBL" id="CAA9320881.1"/>
    </source>
</evidence>
<feature type="compositionally biased region" description="Basic residues" evidence="1">
    <location>
        <begin position="20"/>
        <end position="39"/>
    </location>
</feature>
<dbReference type="GO" id="GO:0004751">
    <property type="term" value="F:ribose-5-phosphate isomerase activity"/>
    <property type="evidence" value="ECO:0007669"/>
    <property type="project" value="UniProtKB-EC"/>
</dbReference>
<feature type="compositionally biased region" description="Basic residues" evidence="1">
    <location>
        <begin position="81"/>
        <end position="90"/>
    </location>
</feature>
<feature type="non-terminal residue" evidence="2">
    <location>
        <position position="151"/>
    </location>
</feature>
<feature type="compositionally biased region" description="Basic and acidic residues" evidence="1">
    <location>
        <begin position="91"/>
        <end position="105"/>
    </location>
</feature>
<dbReference type="AlphaFoldDB" id="A0A6J4L1U7"/>
<reference evidence="2" key="1">
    <citation type="submission" date="2020-02" db="EMBL/GenBank/DDBJ databases">
        <authorList>
            <person name="Meier V. D."/>
        </authorList>
    </citation>
    <scope>NUCLEOTIDE SEQUENCE</scope>
    <source>
        <strain evidence="2">AVDCRST_MAG16</strain>
    </source>
</reference>
<accession>A0A6J4L1U7</accession>
<dbReference type="EC" id="5.3.1.6" evidence="2"/>
<feature type="compositionally biased region" description="Basic residues" evidence="1">
    <location>
        <begin position="50"/>
        <end position="69"/>
    </location>
</feature>
<gene>
    <name evidence="2" type="ORF">AVDCRST_MAG16-798</name>
</gene>